<dbReference type="SUPFAM" id="SSF50952">
    <property type="entry name" value="Soluble quinoprotein glucose dehydrogenase"/>
    <property type="match status" value="1"/>
</dbReference>
<dbReference type="InterPro" id="IPR011041">
    <property type="entry name" value="Quinoprot_gluc/sorb_DH_b-prop"/>
</dbReference>
<dbReference type="EMBL" id="QRAO01000002">
    <property type="protein sequence ID" value="RDK86847.1"/>
    <property type="molecule type" value="Genomic_DNA"/>
</dbReference>
<evidence type="ECO:0000313" key="4">
    <source>
        <dbReference type="EMBL" id="RDK86847.1"/>
    </source>
</evidence>
<evidence type="ECO:0000256" key="1">
    <source>
        <dbReference type="ARBA" id="ARBA00022729"/>
    </source>
</evidence>
<feature type="domain" description="Secretion system C-terminal sorting" evidence="3">
    <location>
        <begin position="386"/>
        <end position="457"/>
    </location>
</feature>
<dbReference type="NCBIfam" id="TIGR04183">
    <property type="entry name" value="Por_Secre_tail"/>
    <property type="match status" value="1"/>
</dbReference>
<evidence type="ECO:0000259" key="3">
    <source>
        <dbReference type="Pfam" id="PF18962"/>
    </source>
</evidence>
<dbReference type="Gene3D" id="2.120.10.30">
    <property type="entry name" value="TolB, C-terminal domain"/>
    <property type="match status" value="1"/>
</dbReference>
<dbReference type="RefSeq" id="WP_115123075.1">
    <property type="nucleotide sequence ID" value="NZ_QRAO01000002.1"/>
</dbReference>
<dbReference type="Proteomes" id="UP000255317">
    <property type="component" value="Unassembled WGS sequence"/>
</dbReference>
<keyword evidence="1" id="KW-0732">Signal</keyword>
<accession>A0A370QEP8</accession>
<dbReference type="Pfam" id="PF07995">
    <property type="entry name" value="GSDH"/>
    <property type="match status" value="1"/>
</dbReference>
<keyword evidence="5" id="KW-1185">Reference proteome</keyword>
<dbReference type="InterPro" id="IPR026444">
    <property type="entry name" value="Secre_tail"/>
</dbReference>
<name>A0A370QEP8_9FLAO</name>
<dbReference type="OrthoDB" id="9770043at2"/>
<dbReference type="AlphaFoldDB" id="A0A370QEP8"/>
<evidence type="ECO:0000259" key="2">
    <source>
        <dbReference type="Pfam" id="PF07995"/>
    </source>
</evidence>
<comment type="caution">
    <text evidence="4">The sequence shown here is derived from an EMBL/GenBank/DDBJ whole genome shotgun (WGS) entry which is preliminary data.</text>
</comment>
<proteinExistence type="predicted"/>
<dbReference type="InterPro" id="IPR011042">
    <property type="entry name" value="6-blade_b-propeller_TolB-like"/>
</dbReference>
<dbReference type="InterPro" id="IPR012938">
    <property type="entry name" value="Glc/Sorbosone_DH"/>
</dbReference>
<organism evidence="4 5">
    <name type="scientific">Marinirhabdus gelatinilytica</name>
    <dbReference type="NCBI Taxonomy" id="1703343"/>
    <lineage>
        <taxon>Bacteria</taxon>
        <taxon>Pseudomonadati</taxon>
        <taxon>Bacteroidota</taxon>
        <taxon>Flavobacteriia</taxon>
        <taxon>Flavobacteriales</taxon>
        <taxon>Flavobacteriaceae</taxon>
    </lineage>
</organism>
<protein>
    <submittedName>
        <fullName evidence="4">Putative secreted protein (Por secretion system target)</fullName>
    </submittedName>
</protein>
<dbReference type="PANTHER" id="PTHR19328:SF75">
    <property type="entry name" value="ALDOSE SUGAR DEHYDROGENASE YLII"/>
    <property type="match status" value="1"/>
</dbReference>
<feature type="domain" description="Glucose/Sorbosone dehydrogenase" evidence="2">
    <location>
        <begin position="32"/>
        <end position="331"/>
    </location>
</feature>
<sequence>MKNITLLFATLLISYITFAQEIELEPYASGFSEPVDLKNAGDDRLFVVEQGGTIKIIDGNGIVLSNDFLDISGDVSGGSEQGLLSIAFHPDYANNGKFYVNYTKTNGDTRVSEFTVDSGNPNLADPNSEVTIIEIAQPFSNHNGGCLQFGTDGYLYIATGDGGSGGDPNNLAQNTTNLLGNILRIDVDNPIPGATNYGIPADNPFAGDPSNREEIWAYGLRNPWKFSFDSATNNLWIADVGQGEIEEINRVGGSEAGLNYGWRCYEGSEPFNTTNCPPAGDLTFPVAEYNHPTGFSITGGYVYNGTLQPSLQGLYFFADFATSLIGYVDSNDNLTNLGSFGGGWSSFGVDIDNELFIVNYSGSVSRIIEAPIIGVEEHTTTDFSFFPNPANEKISLQIENDTFASVSILDIKGSVLFSEENIAQQHKDIDISTLSQGIYLLKATTAGNNSFTKKLVIQ</sequence>
<gene>
    <name evidence="4" type="ORF">C8D94_10223</name>
</gene>
<evidence type="ECO:0000313" key="5">
    <source>
        <dbReference type="Proteomes" id="UP000255317"/>
    </source>
</evidence>
<reference evidence="4 5" key="1">
    <citation type="submission" date="2018-07" db="EMBL/GenBank/DDBJ databases">
        <title>Genomic Encyclopedia of Type Strains, Phase IV (KMG-IV): sequencing the most valuable type-strain genomes for metagenomic binning, comparative biology and taxonomic classification.</title>
        <authorList>
            <person name="Goeker M."/>
        </authorList>
    </citation>
    <scope>NUCLEOTIDE SEQUENCE [LARGE SCALE GENOMIC DNA]</scope>
    <source>
        <strain evidence="4 5">DSM 101478</strain>
    </source>
</reference>
<dbReference type="PANTHER" id="PTHR19328">
    <property type="entry name" value="HEDGEHOG-INTERACTING PROTEIN"/>
    <property type="match status" value="1"/>
</dbReference>
<dbReference type="Pfam" id="PF18962">
    <property type="entry name" value="Por_Secre_tail"/>
    <property type="match status" value="1"/>
</dbReference>